<keyword evidence="1 5" id="KW-0479">Metal-binding</keyword>
<dbReference type="InterPro" id="IPR027417">
    <property type="entry name" value="P-loop_NTPase"/>
</dbReference>
<accession>A0A8H7CNJ3</accession>
<dbReference type="SUPFAM" id="SSF52540">
    <property type="entry name" value="P-loop containing nucleoside triphosphate hydrolases"/>
    <property type="match status" value="2"/>
</dbReference>
<dbReference type="GO" id="GO:0031683">
    <property type="term" value="F:G-protein beta/gamma-subunit complex binding"/>
    <property type="evidence" value="ECO:0007669"/>
    <property type="project" value="InterPro"/>
</dbReference>
<dbReference type="GO" id="GO:0046872">
    <property type="term" value="F:metal ion binding"/>
    <property type="evidence" value="ECO:0007669"/>
    <property type="project" value="UniProtKB-KW"/>
</dbReference>
<dbReference type="GO" id="GO:0005737">
    <property type="term" value="C:cytoplasm"/>
    <property type="evidence" value="ECO:0007669"/>
    <property type="project" value="TreeGrafter"/>
</dbReference>
<evidence type="ECO:0000256" key="5">
    <source>
        <dbReference type="PIRSR" id="PIRSR601019-2"/>
    </source>
</evidence>
<dbReference type="GO" id="GO:0005834">
    <property type="term" value="C:heterotrimeric G-protein complex"/>
    <property type="evidence" value="ECO:0007669"/>
    <property type="project" value="TreeGrafter"/>
</dbReference>
<dbReference type="PANTHER" id="PTHR10218:SF302">
    <property type="entry name" value="GUANINE NUCLEOTIDE-BINDING PROTEIN ALPHA-5 SUBUNIT"/>
    <property type="match status" value="1"/>
</dbReference>
<dbReference type="Proteomes" id="UP000623467">
    <property type="component" value="Unassembled WGS sequence"/>
</dbReference>
<organism evidence="6 7">
    <name type="scientific">Mycena sanguinolenta</name>
    <dbReference type="NCBI Taxonomy" id="230812"/>
    <lineage>
        <taxon>Eukaryota</taxon>
        <taxon>Fungi</taxon>
        <taxon>Dikarya</taxon>
        <taxon>Basidiomycota</taxon>
        <taxon>Agaricomycotina</taxon>
        <taxon>Agaricomycetes</taxon>
        <taxon>Agaricomycetidae</taxon>
        <taxon>Agaricales</taxon>
        <taxon>Marasmiineae</taxon>
        <taxon>Mycenaceae</taxon>
        <taxon>Mycena</taxon>
    </lineage>
</organism>
<dbReference type="SMART" id="SM00275">
    <property type="entry name" value="G_alpha"/>
    <property type="match status" value="1"/>
</dbReference>
<protein>
    <submittedName>
        <fullName evidence="6">Uncharacterized protein</fullName>
    </submittedName>
</protein>
<dbReference type="Pfam" id="PF00503">
    <property type="entry name" value="G-alpha"/>
    <property type="match status" value="1"/>
</dbReference>
<dbReference type="InterPro" id="IPR001019">
    <property type="entry name" value="Gprotein_alpha_su"/>
</dbReference>
<dbReference type="EMBL" id="JACAZH010000026">
    <property type="protein sequence ID" value="KAF7341803.1"/>
    <property type="molecule type" value="Genomic_DNA"/>
</dbReference>
<name>A0A8H7CNJ3_9AGAR</name>
<keyword evidence="5" id="KW-0460">Magnesium</keyword>
<keyword evidence="4" id="KW-0807">Transducer</keyword>
<feature type="binding site" evidence="5">
    <location>
        <position position="168"/>
    </location>
    <ligand>
        <name>Mg(2+)</name>
        <dbReference type="ChEBI" id="CHEBI:18420"/>
    </ligand>
</feature>
<dbReference type="GO" id="GO:0005525">
    <property type="term" value="F:GTP binding"/>
    <property type="evidence" value="ECO:0007669"/>
    <property type="project" value="UniProtKB-KW"/>
</dbReference>
<evidence type="ECO:0000313" key="6">
    <source>
        <dbReference type="EMBL" id="KAF7341803.1"/>
    </source>
</evidence>
<proteinExistence type="predicted"/>
<dbReference type="OrthoDB" id="3036062at2759"/>
<dbReference type="GO" id="GO:0007188">
    <property type="term" value="P:adenylate cyclase-modulating G protein-coupled receptor signaling pathway"/>
    <property type="evidence" value="ECO:0007669"/>
    <property type="project" value="TreeGrafter"/>
</dbReference>
<evidence type="ECO:0000256" key="2">
    <source>
        <dbReference type="ARBA" id="ARBA00022741"/>
    </source>
</evidence>
<feature type="binding site" evidence="5">
    <location>
        <position position="48"/>
    </location>
    <ligand>
        <name>Mg(2+)</name>
        <dbReference type="ChEBI" id="CHEBI:18420"/>
    </ligand>
</feature>
<comment type="caution">
    <text evidence="6">The sequence shown here is derived from an EMBL/GenBank/DDBJ whole genome shotgun (WGS) entry which is preliminary data.</text>
</comment>
<reference evidence="6" key="1">
    <citation type="submission" date="2020-05" db="EMBL/GenBank/DDBJ databases">
        <title>Mycena genomes resolve the evolution of fungal bioluminescence.</title>
        <authorList>
            <person name="Tsai I.J."/>
        </authorList>
    </citation>
    <scope>NUCLEOTIDE SEQUENCE</scope>
    <source>
        <strain evidence="6">160909Yilan</strain>
    </source>
</reference>
<dbReference type="AlphaFoldDB" id="A0A8H7CNJ3"/>
<sequence>MPPRRAKTTFEAALAVSRQIDDMQEESSRLRRTAREVLILGTPGSGKTTLMRQMKAIDSPYTDAEREVFKSSVHASLIHALRILFSIVPDDSLTPRILEYRQTILSANVMPATAQESAHFIHEWWSGYDPIQRLKLEKSTLHFLDRIIPIIAGELPSDLDILFCTVDSPAIEELHIELNSFVNCSLNYVCPRQSLRSAHKWLPMFADTDNVMFVLNLNDYDHPENMKMAQYFHTAEQTPLLRHQACDPRCAIQFLLRRFRRFCPEDYRYITHWVLDLTEVDTFRVTMRALVDAFQPRPITRNLM</sequence>
<dbReference type="GO" id="GO:0003924">
    <property type="term" value="F:GTPase activity"/>
    <property type="evidence" value="ECO:0007669"/>
    <property type="project" value="InterPro"/>
</dbReference>
<evidence type="ECO:0000256" key="4">
    <source>
        <dbReference type="ARBA" id="ARBA00023224"/>
    </source>
</evidence>
<dbReference type="PANTHER" id="PTHR10218">
    <property type="entry name" value="GTP-BINDING PROTEIN ALPHA SUBUNIT"/>
    <property type="match status" value="1"/>
</dbReference>
<keyword evidence="3" id="KW-0342">GTP-binding</keyword>
<evidence type="ECO:0000256" key="3">
    <source>
        <dbReference type="ARBA" id="ARBA00023134"/>
    </source>
</evidence>
<keyword evidence="2" id="KW-0547">Nucleotide-binding</keyword>
<evidence type="ECO:0000256" key="1">
    <source>
        <dbReference type="ARBA" id="ARBA00022723"/>
    </source>
</evidence>
<gene>
    <name evidence="6" type="ORF">MSAN_02035200</name>
</gene>
<keyword evidence="7" id="KW-1185">Reference proteome</keyword>
<dbReference type="GO" id="GO:0001664">
    <property type="term" value="F:G protein-coupled receptor binding"/>
    <property type="evidence" value="ECO:0007669"/>
    <property type="project" value="TreeGrafter"/>
</dbReference>
<evidence type="ECO:0000313" key="7">
    <source>
        <dbReference type="Proteomes" id="UP000623467"/>
    </source>
</evidence>
<dbReference type="Gene3D" id="3.40.50.300">
    <property type="entry name" value="P-loop containing nucleotide triphosphate hydrolases"/>
    <property type="match status" value="1"/>
</dbReference>